<evidence type="ECO:0000256" key="2">
    <source>
        <dbReference type="SAM" id="SignalP"/>
    </source>
</evidence>
<evidence type="ECO:0000313" key="5">
    <source>
        <dbReference type="Proteomes" id="UP000637720"/>
    </source>
</evidence>
<protein>
    <recommendedName>
        <fullName evidence="3">SLH domain-containing protein</fullName>
    </recommendedName>
</protein>
<dbReference type="Pfam" id="PF00395">
    <property type="entry name" value="SLH"/>
    <property type="match status" value="3"/>
</dbReference>
<evidence type="ECO:0000256" key="1">
    <source>
        <dbReference type="ARBA" id="ARBA00022729"/>
    </source>
</evidence>
<evidence type="ECO:0000313" key="4">
    <source>
        <dbReference type="EMBL" id="GGJ95751.1"/>
    </source>
</evidence>
<dbReference type="InterPro" id="IPR001119">
    <property type="entry name" value="SLH_dom"/>
</dbReference>
<dbReference type="RefSeq" id="WP_188816805.1">
    <property type="nucleotide sequence ID" value="NZ_BMOF01000009.1"/>
</dbReference>
<feature type="domain" description="SLH" evidence="3">
    <location>
        <begin position="1219"/>
        <end position="1290"/>
    </location>
</feature>
<dbReference type="Proteomes" id="UP000637720">
    <property type="component" value="Unassembled WGS sequence"/>
</dbReference>
<dbReference type="EMBL" id="BMOF01000009">
    <property type="protein sequence ID" value="GGJ95751.1"/>
    <property type="molecule type" value="Genomic_DNA"/>
</dbReference>
<name>A0A8J3F9Z0_9BACI</name>
<evidence type="ECO:0000259" key="3">
    <source>
        <dbReference type="PROSITE" id="PS51272"/>
    </source>
</evidence>
<keyword evidence="1 2" id="KW-0732">Signal</keyword>
<feature type="signal peptide" evidence="2">
    <location>
        <begin position="1"/>
        <end position="27"/>
    </location>
</feature>
<feature type="chain" id="PRO_5035295569" description="SLH domain-containing protein" evidence="2">
    <location>
        <begin position="28"/>
        <end position="1290"/>
    </location>
</feature>
<reference evidence="4" key="1">
    <citation type="journal article" date="2014" name="Int. J. Syst. Evol. Microbiol.">
        <title>Complete genome sequence of Corynebacterium casei LMG S-19264T (=DSM 44701T), isolated from a smear-ripened cheese.</title>
        <authorList>
            <consortium name="US DOE Joint Genome Institute (JGI-PGF)"/>
            <person name="Walter F."/>
            <person name="Albersmeier A."/>
            <person name="Kalinowski J."/>
            <person name="Ruckert C."/>
        </authorList>
    </citation>
    <scope>NUCLEOTIDE SEQUENCE</scope>
    <source>
        <strain evidence="4">JCM 14719</strain>
    </source>
</reference>
<accession>A0A8J3F9Z0</accession>
<feature type="domain" description="SLH" evidence="3">
    <location>
        <begin position="1083"/>
        <end position="1146"/>
    </location>
</feature>
<organism evidence="4 5">
    <name type="scientific">Calditerricola satsumensis</name>
    <dbReference type="NCBI Taxonomy" id="373054"/>
    <lineage>
        <taxon>Bacteria</taxon>
        <taxon>Bacillati</taxon>
        <taxon>Bacillota</taxon>
        <taxon>Bacilli</taxon>
        <taxon>Bacillales</taxon>
        <taxon>Bacillaceae</taxon>
        <taxon>Calditerricola</taxon>
    </lineage>
</organism>
<feature type="domain" description="SLH" evidence="3">
    <location>
        <begin position="1150"/>
        <end position="1213"/>
    </location>
</feature>
<reference evidence="4" key="2">
    <citation type="submission" date="2020-09" db="EMBL/GenBank/DDBJ databases">
        <authorList>
            <person name="Sun Q."/>
            <person name="Ohkuma M."/>
        </authorList>
    </citation>
    <scope>NUCLEOTIDE SEQUENCE</scope>
    <source>
        <strain evidence="4">JCM 14719</strain>
    </source>
</reference>
<sequence length="1290" mass="142779">MLARRWLSLCLVALLVFSLLPPLGASANVPLIEVTNLYVTKSDSELGPDGRPSNLSLVTRSTAKEISVIGTYNGMAEQDLAKLYYEVTNMDTGVVSTVKDNKAVPAGSQTFRFDRVALTEGLNRIVIKMEGIQLQSAPAWVFYSAVPTLQNLNVLGQPLVDGMIVPQRNPVGTATLLIGGEAPNATDVRLYVSGATSGAYPSQFVPSTGQFFFYAAEAGNPADVQLRAGDNKLTIVASNPTRSAQVERRIVFNNGRAFAFNVKVNPGAGPEWLVDQPVISKARNGDGTVTVNLQAYLKINKQGTNGLEYDQVEIQVGNQTLTVDPNALTSVTSLETPDYKVFDWSQSVTFTPDPNDATVPVSFTFVSTATGERYTGTTHTFTYRDPNAPYVDRVTLKRGTAELAVFNGMQLDELPAVFRVYTNPAATSVKLDVRLPDGQPDSGWNAAQDASVQSKGGGVFEITANRLPEGQRKLLFIPVASGGDYLPGRLEYTVSLVRAPYVIVDNFTNGQVFDQLAQFLKARNSNNRPVIEGRLINVPNKPEDLTNYYRVTVTVNGISDDLKPGELGSGSGNGLPFTFNLQTRPQMTLNDGENGRPEGRNEIIIRVYDKKTNQLLTEAKYEVFFFKTKSPRIVSLKLDDPLVSKFTVPDPSFPLHFVTKARSITLKGNFAYADKLKVTVTPPNGQPVTEWYEYDPTDRKFYKRDGSSRTEFSPQSSAVLTELQYVSPQDNGRLTAQYPLALGTTTIEFTVTNASGLSHTMLVEVVREPLPYDIVFPDLDKTNVVNTDFVQLHIVAEGADRVVFKDGEAKKGKVYDRDGSLVDGFIHEVKGLKPGLNKITFDVYRGKEKTTGVAEIRYVNAPEVGAAVKVPLKNGKISVFNKQLEIAFDKGTAFKRNDPQSPHLLLSDQRELVIGIADPVDGRVDKVRFPTPAEKAKFGWWWPALTNPVNLIVDTTGRFRMASPVYWIDAGLITDAELKNLTPGEAVRGSGLLPYEPGKEYYLRINPRDAIVPTKPGKLTLKYDPKIRPNAWRYLTVFHYGYYPDETGTVRLMWKNIGGVVDPSKQTITVPLAQFGYYVVMYMHNSFNDVIDHPWARDDLDTLYAKGYMMNKEPNLFVPNEPITRGEFVTMLVKMFEIPLDYEGSLTFTDVRTYDPLSQGLFDYKYIETAARAGIVRGTLSGRFEPYKPLAREDAAVMIARAAKLKVESDPDKAYKRLDKLFTDSRTIDRYAAPSVLAVTGAKLMEGKPHVLKPGQKKQTFYFEPEGSLTRAEAARIAMRVLAQQKKVPK</sequence>
<keyword evidence="5" id="KW-1185">Reference proteome</keyword>
<gene>
    <name evidence="4" type="ORF">GCM10007043_06920</name>
</gene>
<proteinExistence type="predicted"/>
<comment type="caution">
    <text evidence="4">The sequence shown here is derived from an EMBL/GenBank/DDBJ whole genome shotgun (WGS) entry which is preliminary data.</text>
</comment>
<dbReference type="PROSITE" id="PS51272">
    <property type="entry name" value="SLH"/>
    <property type="match status" value="3"/>
</dbReference>